<organism evidence="2 3">
    <name type="scientific">Candidatus Wolfebacteria bacterium CG_4_10_14_0_8_um_filter_37_11</name>
    <dbReference type="NCBI Taxonomy" id="1975062"/>
    <lineage>
        <taxon>Bacteria</taxon>
        <taxon>Candidatus Wolfeibacteriota</taxon>
    </lineage>
</organism>
<dbReference type="PANTHER" id="PTHR30383:SF5">
    <property type="entry name" value="SGNH HYDROLASE-TYPE ESTERASE DOMAIN-CONTAINING PROTEIN"/>
    <property type="match status" value="1"/>
</dbReference>
<dbReference type="Proteomes" id="UP000230363">
    <property type="component" value="Unassembled WGS sequence"/>
</dbReference>
<evidence type="ECO:0000313" key="2">
    <source>
        <dbReference type="EMBL" id="PIY59568.1"/>
    </source>
</evidence>
<accession>A0A2M7Q822</accession>
<evidence type="ECO:0000313" key="3">
    <source>
        <dbReference type="Proteomes" id="UP000230363"/>
    </source>
</evidence>
<gene>
    <name evidence="2" type="ORF">COY96_01070</name>
</gene>
<protein>
    <recommendedName>
        <fullName evidence="1">SGNH hydrolase-type esterase domain-containing protein</fullName>
    </recommendedName>
</protein>
<dbReference type="InterPro" id="IPR013830">
    <property type="entry name" value="SGNH_hydro"/>
</dbReference>
<sequence>MNICIFGDSITWGAYDPQNGGWVNRLKNYFEKQGEDNDVYNLGVSGDSTTDLFERIEIETKSREANLIIFAIGVNDAQFIHSTNSNRISDGDFESNIKKLFEIAKEFTSKIIFIGLTPVDETKTKPIPWNTDKTYTNERIKKFDQIIENFCLKNNLKFIPINDLLNNDDLIDGLHPNTQGHIKIFDRVKPEIEFAAKK</sequence>
<comment type="caution">
    <text evidence="2">The sequence shown here is derived from an EMBL/GenBank/DDBJ whole genome shotgun (WGS) entry which is preliminary data.</text>
</comment>
<reference evidence="3" key="1">
    <citation type="submission" date="2017-09" db="EMBL/GenBank/DDBJ databases">
        <title>Depth-based differentiation of microbial function through sediment-hosted aquifers and enrichment of novel symbionts in the deep terrestrial subsurface.</title>
        <authorList>
            <person name="Probst A.J."/>
            <person name="Ladd B."/>
            <person name="Jarett J.K."/>
            <person name="Geller-Mcgrath D.E."/>
            <person name="Sieber C.M.K."/>
            <person name="Emerson J.B."/>
            <person name="Anantharaman K."/>
            <person name="Thomas B.C."/>
            <person name="Malmstrom R."/>
            <person name="Stieglmeier M."/>
            <person name="Klingl A."/>
            <person name="Woyke T."/>
            <person name="Ryan C.M."/>
            <person name="Banfield J.F."/>
        </authorList>
    </citation>
    <scope>NUCLEOTIDE SEQUENCE [LARGE SCALE GENOMIC DNA]</scope>
</reference>
<proteinExistence type="predicted"/>
<dbReference type="InterPro" id="IPR036514">
    <property type="entry name" value="SGNH_hydro_sf"/>
</dbReference>
<dbReference type="InterPro" id="IPR051532">
    <property type="entry name" value="Ester_Hydrolysis_Enzymes"/>
</dbReference>
<dbReference type="SUPFAM" id="SSF52266">
    <property type="entry name" value="SGNH hydrolase"/>
    <property type="match status" value="1"/>
</dbReference>
<dbReference type="Gene3D" id="3.40.50.1110">
    <property type="entry name" value="SGNH hydrolase"/>
    <property type="match status" value="1"/>
</dbReference>
<feature type="domain" description="SGNH hydrolase-type esterase" evidence="1">
    <location>
        <begin position="5"/>
        <end position="181"/>
    </location>
</feature>
<dbReference type="PANTHER" id="PTHR30383">
    <property type="entry name" value="THIOESTERASE 1/PROTEASE 1/LYSOPHOSPHOLIPASE L1"/>
    <property type="match status" value="1"/>
</dbReference>
<dbReference type="EMBL" id="PFKZ01000040">
    <property type="protein sequence ID" value="PIY59568.1"/>
    <property type="molecule type" value="Genomic_DNA"/>
</dbReference>
<evidence type="ECO:0000259" key="1">
    <source>
        <dbReference type="Pfam" id="PF13472"/>
    </source>
</evidence>
<dbReference type="GO" id="GO:0004622">
    <property type="term" value="F:phosphatidylcholine lysophospholipase activity"/>
    <property type="evidence" value="ECO:0007669"/>
    <property type="project" value="TreeGrafter"/>
</dbReference>
<dbReference type="Pfam" id="PF13472">
    <property type="entry name" value="Lipase_GDSL_2"/>
    <property type="match status" value="1"/>
</dbReference>
<dbReference type="AlphaFoldDB" id="A0A2M7Q822"/>
<name>A0A2M7Q822_9BACT</name>